<proteinExistence type="predicted"/>
<dbReference type="EMBL" id="KQ965827">
    <property type="protein sequence ID" value="KXS10375.1"/>
    <property type="molecule type" value="Genomic_DNA"/>
</dbReference>
<keyword evidence="1" id="KW-0472">Membrane</keyword>
<feature type="transmembrane region" description="Helical" evidence="1">
    <location>
        <begin position="81"/>
        <end position="102"/>
    </location>
</feature>
<protein>
    <submittedName>
        <fullName evidence="2">Uncharacterized protein</fullName>
    </submittedName>
</protein>
<gene>
    <name evidence="2" type="ORF">M427DRAFT_37325</name>
</gene>
<keyword evidence="1" id="KW-0812">Transmembrane</keyword>
<dbReference type="Proteomes" id="UP000070544">
    <property type="component" value="Unassembled WGS sequence"/>
</dbReference>
<organism evidence="2 3">
    <name type="scientific">Gonapodya prolifera (strain JEL478)</name>
    <name type="common">Monoblepharis prolifera</name>
    <dbReference type="NCBI Taxonomy" id="1344416"/>
    <lineage>
        <taxon>Eukaryota</taxon>
        <taxon>Fungi</taxon>
        <taxon>Fungi incertae sedis</taxon>
        <taxon>Chytridiomycota</taxon>
        <taxon>Chytridiomycota incertae sedis</taxon>
        <taxon>Monoblepharidomycetes</taxon>
        <taxon>Monoblepharidales</taxon>
        <taxon>Gonapodyaceae</taxon>
        <taxon>Gonapodya</taxon>
    </lineage>
</organism>
<evidence type="ECO:0000313" key="3">
    <source>
        <dbReference type="Proteomes" id="UP000070544"/>
    </source>
</evidence>
<keyword evidence="3" id="KW-1185">Reference proteome</keyword>
<accession>A0A139A1G0</accession>
<evidence type="ECO:0000313" key="2">
    <source>
        <dbReference type="EMBL" id="KXS10375.1"/>
    </source>
</evidence>
<feature type="transmembrane region" description="Helical" evidence="1">
    <location>
        <begin position="28"/>
        <end position="50"/>
    </location>
</feature>
<name>A0A139A1G0_GONPJ</name>
<dbReference type="AlphaFoldDB" id="A0A139A1G0"/>
<keyword evidence="1" id="KW-1133">Transmembrane helix</keyword>
<sequence>MRPFYAAFNVLRAYCAIRLIMEPLSREWLIATLIILHTYIWVRVFYFLLWRAQAFRGAMYTLSVLLAGFFTFGYIPGAGDISRGVIAFAWVFLYGAAEYFVLKYVYHTRGLIIESKEIALTLYPRMSHDSDDKEGP</sequence>
<evidence type="ECO:0000256" key="1">
    <source>
        <dbReference type="SAM" id="Phobius"/>
    </source>
</evidence>
<feature type="transmembrane region" description="Helical" evidence="1">
    <location>
        <begin position="57"/>
        <end position="75"/>
    </location>
</feature>
<reference evidence="2 3" key="1">
    <citation type="journal article" date="2015" name="Genome Biol. Evol.">
        <title>Phylogenomic analyses indicate that early fungi evolved digesting cell walls of algal ancestors of land plants.</title>
        <authorList>
            <person name="Chang Y."/>
            <person name="Wang S."/>
            <person name="Sekimoto S."/>
            <person name="Aerts A.L."/>
            <person name="Choi C."/>
            <person name="Clum A."/>
            <person name="LaButti K.M."/>
            <person name="Lindquist E.A."/>
            <person name="Yee Ngan C."/>
            <person name="Ohm R.A."/>
            <person name="Salamov A.A."/>
            <person name="Grigoriev I.V."/>
            <person name="Spatafora J.W."/>
            <person name="Berbee M.L."/>
        </authorList>
    </citation>
    <scope>NUCLEOTIDE SEQUENCE [LARGE SCALE GENOMIC DNA]</scope>
    <source>
        <strain evidence="2 3">JEL478</strain>
    </source>
</reference>